<dbReference type="AlphaFoldDB" id="K2M0C2"/>
<comment type="caution">
    <text evidence="3">The sequence shown here is derived from an EMBL/GenBank/DDBJ whole genome shotgun (WGS) entry which is preliminary data.</text>
</comment>
<dbReference type="OrthoDB" id="10399600at2759"/>
<dbReference type="Pfam" id="PF13859">
    <property type="entry name" value="BNR_3"/>
    <property type="match status" value="1"/>
</dbReference>
<feature type="compositionally biased region" description="Basic and acidic residues" evidence="1">
    <location>
        <begin position="82"/>
        <end position="91"/>
    </location>
</feature>
<reference evidence="3 4" key="1">
    <citation type="journal article" date="2012" name="BMC Genomics">
        <title>Comparative genomic analysis of human infective Trypanosoma cruzi lineages with the bat-restricted subspecies T. cruzi marinkellei.</title>
        <authorList>
            <person name="Franzen O."/>
            <person name="Talavera-Lopez C."/>
            <person name="Ochaya S."/>
            <person name="Butler C.E."/>
            <person name="Messenger L.A."/>
            <person name="Lewis M.D."/>
            <person name="Llewellyn M.S."/>
            <person name="Marinkelle C.J."/>
            <person name="Tyler K.M."/>
            <person name="Miles M.A."/>
            <person name="Andersson B."/>
        </authorList>
    </citation>
    <scope>NUCLEOTIDE SEQUENCE [LARGE SCALE GENOMIC DNA]</scope>
    <source>
        <strain evidence="3 4">B7</strain>
    </source>
</reference>
<proteinExistence type="predicted"/>
<feature type="region of interest" description="Disordered" evidence="1">
    <location>
        <begin position="68"/>
        <end position="95"/>
    </location>
</feature>
<dbReference type="EMBL" id="AHKC01015782">
    <property type="protein sequence ID" value="EKF28403.1"/>
    <property type="molecule type" value="Genomic_DNA"/>
</dbReference>
<name>K2M0C2_TRYCR</name>
<evidence type="ECO:0000313" key="4">
    <source>
        <dbReference type="Proteomes" id="UP000007350"/>
    </source>
</evidence>
<dbReference type="CDD" id="cd15482">
    <property type="entry name" value="Sialidase_non-viral"/>
    <property type="match status" value="1"/>
</dbReference>
<keyword evidence="4" id="KW-1185">Reference proteome</keyword>
<dbReference type="SUPFAM" id="SSF50939">
    <property type="entry name" value="Sialidases"/>
    <property type="match status" value="1"/>
</dbReference>
<feature type="domain" description="Sialidase" evidence="2">
    <location>
        <begin position="155"/>
        <end position="381"/>
    </location>
</feature>
<dbReference type="Gene3D" id="2.120.10.10">
    <property type="match status" value="1"/>
</dbReference>
<dbReference type="Proteomes" id="UP000007350">
    <property type="component" value="Unassembled WGS sequence"/>
</dbReference>
<sequence>MGGCDHCFIPFSLVCFPFISLSITHEEGKKKLNTIVKFEGSERTNSTHTPHTHTVICMHSRVAAVNAPRTHNRRRVAGSSGRRREGRESQRQRPNMSRRVFTSAVLLLLVLMMCCNTCEGAAQAAEDPPSGQGTSKTYFVWRDTKSGETVESLHVPSLVEMNGEVFAVAEAQLRDESGFTGISSKLLALNEKQKMELDQNKLETQVLEECPSENDGDCHIASQADSQSRTKVEVRRPTTVVNGGHIYMLAGNYSRTASADGEESGAVEWGLLLVKGNVSTGQSGSEKRIQWNESQLLVDSFSADEHKSLTQLIGGGGSGVKTTGGTLVFPVEAKKKGEKNEENSKTVLLILYSPDNKSWTLSKEIPDDGCSNPSVVEWKEKNSS</sequence>
<accession>K2M0C2</accession>
<evidence type="ECO:0000259" key="2">
    <source>
        <dbReference type="Pfam" id="PF13859"/>
    </source>
</evidence>
<gene>
    <name evidence="3" type="ORF">MOQ_007850</name>
</gene>
<organism evidence="3 4">
    <name type="scientific">Trypanosoma cruzi marinkellei</name>
    <dbReference type="NCBI Taxonomy" id="85056"/>
    <lineage>
        <taxon>Eukaryota</taxon>
        <taxon>Discoba</taxon>
        <taxon>Euglenozoa</taxon>
        <taxon>Kinetoplastea</taxon>
        <taxon>Metakinetoplastina</taxon>
        <taxon>Trypanosomatida</taxon>
        <taxon>Trypanosomatidae</taxon>
        <taxon>Trypanosoma</taxon>
        <taxon>Schizotrypanum</taxon>
    </lineage>
</organism>
<feature type="region of interest" description="Disordered" evidence="1">
    <location>
        <begin position="362"/>
        <end position="384"/>
    </location>
</feature>
<protein>
    <submittedName>
        <fullName evidence="3">Trans-sialidase, putative</fullName>
    </submittedName>
</protein>
<dbReference type="InterPro" id="IPR011040">
    <property type="entry name" value="Sialidase"/>
</dbReference>
<dbReference type="InterPro" id="IPR036278">
    <property type="entry name" value="Sialidase_sf"/>
</dbReference>
<evidence type="ECO:0000256" key="1">
    <source>
        <dbReference type="SAM" id="MobiDB-lite"/>
    </source>
</evidence>
<evidence type="ECO:0000313" key="3">
    <source>
        <dbReference type="EMBL" id="EKF28403.1"/>
    </source>
</evidence>